<dbReference type="InterPro" id="IPR029099">
    <property type="entry name" value="Pribosyltran_N"/>
</dbReference>
<dbReference type="Gene3D" id="3.40.50.2020">
    <property type="match status" value="2"/>
</dbReference>
<dbReference type="RefSeq" id="WP_013336016.1">
    <property type="nucleotide sequence ID" value="NC_014537.1"/>
</dbReference>
<dbReference type="Pfam" id="PF00156">
    <property type="entry name" value="Pribosyltran"/>
    <property type="match status" value="1"/>
</dbReference>
<comment type="similarity">
    <text evidence="8">Belongs to the ribose-phosphate pyrophosphokinase family.</text>
</comment>
<dbReference type="InterPro" id="IPR029057">
    <property type="entry name" value="PRTase-like"/>
</dbReference>
<dbReference type="KEGG" id="vdi:Vdis_0901"/>
<dbReference type="GeneID" id="9751830"/>
<keyword evidence="6" id="KW-0067">ATP-binding</keyword>
<dbReference type="GO" id="GO:0002189">
    <property type="term" value="C:ribose phosphate diphosphokinase complex"/>
    <property type="evidence" value="ECO:0007669"/>
    <property type="project" value="TreeGrafter"/>
</dbReference>
<dbReference type="InterPro" id="IPR000836">
    <property type="entry name" value="PRTase_dom"/>
</dbReference>
<keyword evidence="2 11" id="KW-0808">Transferase</keyword>
<dbReference type="PANTHER" id="PTHR10210">
    <property type="entry name" value="RIBOSE-PHOSPHATE DIPHOSPHOKINASE FAMILY MEMBER"/>
    <property type="match status" value="1"/>
</dbReference>
<dbReference type="GO" id="GO:0000287">
    <property type="term" value="F:magnesium ion binding"/>
    <property type="evidence" value="ECO:0007669"/>
    <property type="project" value="InterPro"/>
</dbReference>
<reference evidence="12" key="2">
    <citation type="journal article" date="2010" name="Stand. Genomic Sci.">
        <title>Complete genome sequence of Vulcanisaeta distributa type strain (IC-017T).</title>
        <authorList>
            <person name="Mavromatis K."/>
            <person name="Sikorski J."/>
            <person name="Pabst E."/>
            <person name="Teshima H."/>
            <person name="Lapidus A."/>
            <person name="Lucas S."/>
            <person name="Nolan M."/>
            <person name="Glavina Del Rio T."/>
            <person name="Cheng J."/>
            <person name="Bruce D."/>
            <person name="Goodwin L."/>
            <person name="Pitluck S."/>
            <person name="Liolios K."/>
            <person name="Ivanova N."/>
            <person name="Mikhailova N."/>
            <person name="Pati A."/>
            <person name="Chen A."/>
            <person name="Palaniappan K."/>
            <person name="Land M."/>
            <person name="Hauser L."/>
            <person name="Chang Y."/>
            <person name="Jeffries C."/>
            <person name="Rohde M."/>
            <person name="Spring S."/>
            <person name="Goker M."/>
            <person name="Wirth R."/>
            <person name="Woyke T."/>
            <person name="Bristow J."/>
            <person name="Eisen J."/>
            <person name="Markowitz V."/>
            <person name="Hugenholtz P."/>
            <person name="Klenk H."/>
            <person name="Kyrpides N."/>
        </authorList>
    </citation>
    <scope>NUCLEOTIDE SEQUENCE [LARGE SCALE GENOMIC DNA]</scope>
    <source>
        <strain evidence="12">DSM 14429 / JCM 11212 / NBRC 100878 / IC-017</strain>
    </source>
</reference>
<sequence>MAKYLVASFPWSSDMGNDVANALGLMHVVLETKQFPDGESYIRYPIDISTYDGLILIQRAYPEQNTRLIQAMLAIHAAHDLGVKRVHVILPYLPYSRQDRRFRDGEPVSLQTMLSLLSSLGASSIITVDVHKPEAFRVANTQCINIEPFKLYADRLRGIKDAVLLSPDIGSLWRVGKVSEYLGVSFSYLEKFRDRVTGEVTMKPKELDVAGKEVFIIDDIIATGGTIIEATKILRSLGAIRIHAIATHCLLLNMADSRMFDAGVSSITCSNTIPTRYSEVNVNQLIINVLKELVT</sequence>
<reference evidence="11 12" key="1">
    <citation type="journal article" date="2010" name="Stand. Genomic Sci.">
        <title>Complete genome sequence of Vulcanisaeta distributa type strain (IC-017).</title>
        <authorList>
            <person name="Mavromatis K."/>
            <person name="Sikorski J."/>
            <person name="Pabst E."/>
            <person name="Teshima H."/>
            <person name="Lapidus A."/>
            <person name="Lucas S."/>
            <person name="Nolan M."/>
            <person name="Glavina Del Rio T."/>
            <person name="Cheng J.F."/>
            <person name="Bruce D."/>
            <person name="Goodwin L."/>
            <person name="Pitluck S."/>
            <person name="Liolios K."/>
            <person name="Ivanova N."/>
            <person name="Mikhailova N."/>
            <person name="Pati A."/>
            <person name="Chen A."/>
            <person name="Palaniappan K."/>
            <person name="Land M."/>
            <person name="Hauser L."/>
            <person name="Chang Y.J."/>
            <person name="Jeffries C.D."/>
            <person name="Rohde M."/>
            <person name="Spring S."/>
            <person name="Goker M."/>
            <person name="Wirth R."/>
            <person name="Woyke T."/>
            <person name="Bristow J."/>
            <person name="Eisen J.A."/>
            <person name="Markowitz V."/>
            <person name="Hugenholtz P."/>
            <person name="Klenk H.P."/>
            <person name="Kyrpides N.C."/>
        </authorList>
    </citation>
    <scope>NUCLEOTIDE SEQUENCE [LARGE SCALE GENOMIC DNA]</scope>
    <source>
        <strain evidence="12">DSM 14429 / JCM 11212 / NBRC 100878 / IC-017</strain>
    </source>
</reference>
<evidence type="ECO:0000256" key="5">
    <source>
        <dbReference type="ARBA" id="ARBA00022777"/>
    </source>
</evidence>
<dbReference type="HOGENOM" id="CLU_033546_2_2_2"/>
<evidence type="ECO:0000256" key="4">
    <source>
        <dbReference type="ARBA" id="ARBA00022741"/>
    </source>
</evidence>
<dbReference type="NCBIfam" id="TIGR01251">
    <property type="entry name" value="ribP_PPkin"/>
    <property type="match status" value="1"/>
</dbReference>
<dbReference type="GO" id="GO:0005737">
    <property type="term" value="C:cytoplasm"/>
    <property type="evidence" value="ECO:0007669"/>
    <property type="project" value="TreeGrafter"/>
</dbReference>
<dbReference type="EC" id="2.7.6.1" evidence="1"/>
<dbReference type="OrthoDB" id="371997at2157"/>
<dbReference type="eggNOG" id="arCOG00067">
    <property type="taxonomic scope" value="Archaea"/>
</dbReference>
<gene>
    <name evidence="11" type="ordered locus">Vdis_0901</name>
</gene>
<accession>E1QPJ5</accession>
<keyword evidence="5 11" id="KW-0418">Kinase</keyword>
<comment type="catalytic activity">
    <reaction evidence="7">
        <text>D-ribose 5-phosphate + ATP = 5-phospho-alpha-D-ribose 1-diphosphate + AMP + H(+)</text>
        <dbReference type="Rhea" id="RHEA:15609"/>
        <dbReference type="ChEBI" id="CHEBI:15378"/>
        <dbReference type="ChEBI" id="CHEBI:30616"/>
        <dbReference type="ChEBI" id="CHEBI:58017"/>
        <dbReference type="ChEBI" id="CHEBI:78346"/>
        <dbReference type="ChEBI" id="CHEBI:456215"/>
        <dbReference type="EC" id="2.7.6.1"/>
    </reaction>
</comment>
<evidence type="ECO:0000256" key="7">
    <source>
        <dbReference type="ARBA" id="ARBA00049535"/>
    </source>
</evidence>
<feature type="domain" description="Phosphoribosyltransferase" evidence="9">
    <location>
        <begin position="158"/>
        <end position="268"/>
    </location>
</feature>
<dbReference type="PANTHER" id="PTHR10210:SF32">
    <property type="entry name" value="RIBOSE-PHOSPHATE PYROPHOSPHOKINASE 2"/>
    <property type="match status" value="1"/>
</dbReference>
<dbReference type="Pfam" id="PF13793">
    <property type="entry name" value="Pribosyltran_N"/>
    <property type="match status" value="1"/>
</dbReference>
<dbReference type="AlphaFoldDB" id="E1QPJ5"/>
<keyword evidence="12" id="KW-1185">Reference proteome</keyword>
<name>E1QPJ5_VULDI</name>
<keyword evidence="4" id="KW-0547">Nucleotide-binding</keyword>
<evidence type="ECO:0000313" key="12">
    <source>
        <dbReference type="Proteomes" id="UP000006681"/>
    </source>
</evidence>
<dbReference type="GO" id="GO:0006164">
    <property type="term" value="P:purine nucleotide biosynthetic process"/>
    <property type="evidence" value="ECO:0007669"/>
    <property type="project" value="TreeGrafter"/>
</dbReference>
<dbReference type="GO" id="GO:0006015">
    <property type="term" value="P:5-phosphoribose 1-diphosphate biosynthetic process"/>
    <property type="evidence" value="ECO:0007669"/>
    <property type="project" value="TreeGrafter"/>
</dbReference>
<evidence type="ECO:0000256" key="6">
    <source>
        <dbReference type="ARBA" id="ARBA00022840"/>
    </source>
</evidence>
<evidence type="ECO:0000256" key="2">
    <source>
        <dbReference type="ARBA" id="ARBA00022679"/>
    </source>
</evidence>
<protein>
    <recommendedName>
        <fullName evidence="1">ribose-phosphate diphosphokinase</fullName>
        <ecNumber evidence="1">2.7.6.1</ecNumber>
    </recommendedName>
</protein>
<proteinExistence type="inferred from homology"/>
<dbReference type="InterPro" id="IPR005946">
    <property type="entry name" value="Rib-P_diPkinase"/>
</dbReference>
<organism evidence="11 12">
    <name type="scientific">Vulcanisaeta distributa (strain DSM 14429 / JCM 11212 / NBRC 100878 / IC-017)</name>
    <dbReference type="NCBI Taxonomy" id="572478"/>
    <lineage>
        <taxon>Archaea</taxon>
        <taxon>Thermoproteota</taxon>
        <taxon>Thermoprotei</taxon>
        <taxon>Thermoproteales</taxon>
        <taxon>Thermoproteaceae</taxon>
        <taxon>Vulcanisaeta</taxon>
    </lineage>
</organism>
<feature type="domain" description="Ribose-phosphate pyrophosphokinase N-terminal" evidence="10">
    <location>
        <begin position="12"/>
        <end position="121"/>
    </location>
</feature>
<keyword evidence="3 8" id="KW-0545">Nucleotide biosynthesis</keyword>
<evidence type="ECO:0000256" key="8">
    <source>
        <dbReference type="RuleBase" id="RU004324"/>
    </source>
</evidence>
<dbReference type="GO" id="GO:0004749">
    <property type="term" value="F:ribose phosphate diphosphokinase activity"/>
    <property type="evidence" value="ECO:0007669"/>
    <property type="project" value="UniProtKB-EC"/>
</dbReference>
<dbReference type="GO" id="GO:0005524">
    <property type="term" value="F:ATP binding"/>
    <property type="evidence" value="ECO:0007669"/>
    <property type="project" value="UniProtKB-KW"/>
</dbReference>
<dbReference type="STRING" id="572478.Vdis_0901"/>
<dbReference type="CDD" id="cd06223">
    <property type="entry name" value="PRTases_typeI"/>
    <property type="match status" value="1"/>
</dbReference>
<dbReference type="Proteomes" id="UP000006681">
    <property type="component" value="Chromosome"/>
</dbReference>
<dbReference type="SMART" id="SM01400">
    <property type="entry name" value="Pribosyltran_N"/>
    <property type="match status" value="1"/>
</dbReference>
<evidence type="ECO:0000259" key="10">
    <source>
        <dbReference type="Pfam" id="PF13793"/>
    </source>
</evidence>
<dbReference type="GO" id="GO:0016301">
    <property type="term" value="F:kinase activity"/>
    <property type="evidence" value="ECO:0007669"/>
    <property type="project" value="UniProtKB-KW"/>
</dbReference>
<dbReference type="FunFam" id="3.40.50.2020:FF:000014">
    <property type="entry name" value="Ribose-phosphate pyrophosphokinase 1"/>
    <property type="match status" value="1"/>
</dbReference>
<evidence type="ECO:0000256" key="3">
    <source>
        <dbReference type="ARBA" id="ARBA00022727"/>
    </source>
</evidence>
<evidence type="ECO:0000256" key="1">
    <source>
        <dbReference type="ARBA" id="ARBA00013247"/>
    </source>
</evidence>
<evidence type="ECO:0000313" key="11">
    <source>
        <dbReference type="EMBL" id="ADN50291.1"/>
    </source>
</evidence>
<evidence type="ECO:0000259" key="9">
    <source>
        <dbReference type="Pfam" id="PF00156"/>
    </source>
</evidence>
<dbReference type="EMBL" id="CP002100">
    <property type="protein sequence ID" value="ADN50291.1"/>
    <property type="molecule type" value="Genomic_DNA"/>
</dbReference>
<dbReference type="SUPFAM" id="SSF53271">
    <property type="entry name" value="PRTase-like"/>
    <property type="match status" value="1"/>
</dbReference>